<evidence type="ECO:0000256" key="5">
    <source>
        <dbReference type="ARBA" id="ARBA00023242"/>
    </source>
</evidence>
<dbReference type="PaxDb" id="2903-EOD16857"/>
<keyword evidence="4" id="KW-0677">Repeat</keyword>
<dbReference type="InterPro" id="IPR056550">
    <property type="entry name" value="NOL10_2nd"/>
</dbReference>
<reference evidence="11" key="2">
    <citation type="submission" date="2024-10" db="UniProtKB">
        <authorList>
            <consortium name="EnsemblProtists"/>
        </authorList>
    </citation>
    <scope>IDENTIFICATION</scope>
</reference>
<dbReference type="Pfam" id="PF23098">
    <property type="entry name" value="Beta-prop_NOL10_N"/>
    <property type="match status" value="1"/>
</dbReference>
<keyword evidence="5" id="KW-0539">Nucleus</keyword>
<dbReference type="InterPro" id="IPR040382">
    <property type="entry name" value="NOL10/Enp2"/>
</dbReference>
<keyword evidence="3 6" id="KW-0853">WD repeat</keyword>
<dbReference type="SMART" id="SM00320">
    <property type="entry name" value="WD40"/>
    <property type="match status" value="3"/>
</dbReference>
<dbReference type="PANTHER" id="PTHR14927">
    <property type="entry name" value="NUCLEOLAR PROTEIN 10"/>
    <property type="match status" value="1"/>
</dbReference>
<feature type="compositionally biased region" description="Basic residues" evidence="7">
    <location>
        <begin position="593"/>
        <end position="604"/>
    </location>
</feature>
<evidence type="ECO:0000313" key="11">
    <source>
        <dbReference type="EnsemblProtists" id="EOD16857"/>
    </source>
</evidence>
<proteinExistence type="inferred from homology"/>
<dbReference type="Proteomes" id="UP000013827">
    <property type="component" value="Unassembled WGS sequence"/>
</dbReference>
<feature type="compositionally biased region" description="Basic and acidic residues" evidence="7">
    <location>
        <begin position="575"/>
        <end position="587"/>
    </location>
</feature>
<organism evidence="11 12">
    <name type="scientific">Emiliania huxleyi (strain CCMP1516)</name>
    <dbReference type="NCBI Taxonomy" id="280463"/>
    <lineage>
        <taxon>Eukaryota</taxon>
        <taxon>Haptista</taxon>
        <taxon>Haptophyta</taxon>
        <taxon>Prymnesiophyceae</taxon>
        <taxon>Isochrysidales</taxon>
        <taxon>Noelaerhabdaceae</taxon>
        <taxon>Emiliania</taxon>
    </lineage>
</organism>
<dbReference type="InterPro" id="IPR015943">
    <property type="entry name" value="WD40/YVTN_repeat-like_dom_sf"/>
</dbReference>
<evidence type="ECO:0008006" key="13">
    <source>
        <dbReference type="Google" id="ProtNLM"/>
    </source>
</evidence>
<dbReference type="EnsemblProtists" id="EOD16857">
    <property type="protein sequence ID" value="EOD16857"/>
    <property type="gene ID" value="EMIHUDRAFT_210455"/>
</dbReference>
<reference evidence="12" key="1">
    <citation type="journal article" date="2013" name="Nature">
        <title>Pan genome of the phytoplankton Emiliania underpins its global distribution.</title>
        <authorList>
            <person name="Read B.A."/>
            <person name="Kegel J."/>
            <person name="Klute M.J."/>
            <person name="Kuo A."/>
            <person name="Lefebvre S.C."/>
            <person name="Maumus F."/>
            <person name="Mayer C."/>
            <person name="Miller J."/>
            <person name="Monier A."/>
            <person name="Salamov A."/>
            <person name="Young J."/>
            <person name="Aguilar M."/>
            <person name="Claverie J.M."/>
            <person name="Frickenhaus S."/>
            <person name="Gonzalez K."/>
            <person name="Herman E.K."/>
            <person name="Lin Y.C."/>
            <person name="Napier J."/>
            <person name="Ogata H."/>
            <person name="Sarno A.F."/>
            <person name="Shmutz J."/>
            <person name="Schroeder D."/>
            <person name="de Vargas C."/>
            <person name="Verret F."/>
            <person name="von Dassow P."/>
            <person name="Valentin K."/>
            <person name="Van de Peer Y."/>
            <person name="Wheeler G."/>
            <person name="Dacks J.B."/>
            <person name="Delwiche C.F."/>
            <person name="Dyhrman S.T."/>
            <person name="Glockner G."/>
            <person name="John U."/>
            <person name="Richards T."/>
            <person name="Worden A.Z."/>
            <person name="Zhang X."/>
            <person name="Grigoriev I.V."/>
            <person name="Allen A.E."/>
            <person name="Bidle K."/>
            <person name="Borodovsky M."/>
            <person name="Bowler C."/>
            <person name="Brownlee C."/>
            <person name="Cock J.M."/>
            <person name="Elias M."/>
            <person name="Gladyshev V.N."/>
            <person name="Groth M."/>
            <person name="Guda C."/>
            <person name="Hadaegh A."/>
            <person name="Iglesias-Rodriguez M.D."/>
            <person name="Jenkins J."/>
            <person name="Jones B.M."/>
            <person name="Lawson T."/>
            <person name="Leese F."/>
            <person name="Lindquist E."/>
            <person name="Lobanov A."/>
            <person name="Lomsadze A."/>
            <person name="Malik S.B."/>
            <person name="Marsh M.E."/>
            <person name="Mackinder L."/>
            <person name="Mock T."/>
            <person name="Mueller-Roeber B."/>
            <person name="Pagarete A."/>
            <person name="Parker M."/>
            <person name="Probert I."/>
            <person name="Quesneville H."/>
            <person name="Raines C."/>
            <person name="Rensing S.A."/>
            <person name="Riano-Pachon D.M."/>
            <person name="Richier S."/>
            <person name="Rokitta S."/>
            <person name="Shiraiwa Y."/>
            <person name="Soanes D.M."/>
            <person name="van der Giezen M."/>
            <person name="Wahlund T.M."/>
            <person name="Williams B."/>
            <person name="Wilson W."/>
            <person name="Wolfe G."/>
            <person name="Wurch L.L."/>
        </authorList>
    </citation>
    <scope>NUCLEOTIDE SEQUENCE</scope>
</reference>
<feature type="domain" description="Nucleolar protein 10-like second" evidence="9">
    <location>
        <begin position="390"/>
        <end position="437"/>
    </location>
</feature>
<dbReference type="GO" id="GO:0000462">
    <property type="term" value="P:maturation of SSU-rRNA from tricistronic rRNA transcript (SSU-rRNA, 5.8S rRNA, LSU-rRNA)"/>
    <property type="evidence" value="ECO:0007669"/>
    <property type="project" value="TreeGrafter"/>
</dbReference>
<evidence type="ECO:0000256" key="2">
    <source>
        <dbReference type="ARBA" id="ARBA00005264"/>
    </source>
</evidence>
<dbReference type="InterPro" id="IPR056551">
    <property type="entry name" value="Beta-prop_NOL10_N"/>
</dbReference>
<dbReference type="eggNOG" id="KOG2321">
    <property type="taxonomic scope" value="Eukaryota"/>
</dbReference>
<feature type="repeat" description="WD" evidence="6">
    <location>
        <begin position="247"/>
        <end position="288"/>
    </location>
</feature>
<dbReference type="Pfam" id="PF23097">
    <property type="entry name" value="NOL10_2nd"/>
    <property type="match status" value="1"/>
</dbReference>
<dbReference type="InterPro" id="IPR001680">
    <property type="entry name" value="WD40_rpt"/>
</dbReference>
<dbReference type="InterPro" id="IPR036322">
    <property type="entry name" value="WD40_repeat_dom_sf"/>
</dbReference>
<dbReference type="STRING" id="2903.R1C3Z0"/>
<dbReference type="GO" id="GO:0032040">
    <property type="term" value="C:small-subunit processome"/>
    <property type="evidence" value="ECO:0007669"/>
    <property type="project" value="TreeGrafter"/>
</dbReference>
<evidence type="ECO:0000259" key="10">
    <source>
        <dbReference type="Pfam" id="PF23098"/>
    </source>
</evidence>
<dbReference type="PANTHER" id="PTHR14927:SF0">
    <property type="entry name" value="NUCLEOLAR PROTEIN 10"/>
    <property type="match status" value="1"/>
</dbReference>
<evidence type="ECO:0000259" key="8">
    <source>
        <dbReference type="Pfam" id="PF08159"/>
    </source>
</evidence>
<feature type="domain" description="NUC153" evidence="8">
    <location>
        <begin position="488"/>
        <end position="510"/>
    </location>
</feature>
<dbReference type="HOGENOM" id="CLU_009923_1_1_1"/>
<evidence type="ECO:0000259" key="9">
    <source>
        <dbReference type="Pfam" id="PF23097"/>
    </source>
</evidence>
<evidence type="ECO:0000256" key="3">
    <source>
        <dbReference type="ARBA" id="ARBA00022574"/>
    </source>
</evidence>
<comment type="subcellular location">
    <subcellularLocation>
        <location evidence="1">Nucleus</location>
        <location evidence="1">Nucleolus</location>
    </subcellularLocation>
</comment>
<dbReference type="SUPFAM" id="SSF50978">
    <property type="entry name" value="WD40 repeat-like"/>
    <property type="match status" value="1"/>
</dbReference>
<dbReference type="InterPro" id="IPR012580">
    <property type="entry name" value="NUC153"/>
</dbReference>
<dbReference type="Gene3D" id="2.130.10.10">
    <property type="entry name" value="YVTN repeat-like/Quinoprotein amine dehydrogenase"/>
    <property type="match status" value="2"/>
</dbReference>
<keyword evidence="12" id="KW-1185">Reference proteome</keyword>
<sequence length="620" mass="65703">MRLTKTELNSVPIYNLSSVGKALPLWVHDKKSRAGKARAKLRPADAAGEHVEVIQDLFFPTMCGKAKLSSDGETLLTTGGYPPQLRAFELRELSLKFERHFNAEVVDFQVLSADWKKAVYLLADRSVEFHTQFGKHHTTRIPVHGRCLGYQPETTELLLAGAGPEVYRLSLERGAFLQPLDSGAAGVNAIGVDPTHGMVVLGTADGTVQCWDPRQRSLLGAASPFAAIDAVDGFGGGGPAPAGGLHLGSPERSVTSVRFDPGGLLLAAGTSSGHVALYDVRSSRPDHKYGLPVHSIKFHQGKCVSADAKIIKIWDHAGAVDASGEPPTFASIQPPADVNGLCAFPDSGLLFAPLEAERAYFIPALGPAPKWCHFVDSLTEEMEAAPAAAVYDDYKFVTAEELGSLGLSSLVGTKALRPYMHGFFVDSRLHAKAVSLSQPFAYEQWRKQRVQERLGAKTAGRIAPVKKERPPKVNAALAEEIATRERQAALFSDKDFEIDVTSEEYLARRPHARGQLAPAPAPPRNREPRMVGVQSDVLAGGASSMAPGGGAKGAAGAKGAGGGRGRGLPGAGGGERSERRGMLERHLTPQRGKGGKGGKGKGKGKGGISKRGGGRGGGRR</sequence>
<feature type="region of interest" description="Disordered" evidence="7">
    <location>
        <begin position="509"/>
        <end position="620"/>
    </location>
</feature>
<dbReference type="GeneID" id="17263017"/>
<feature type="compositionally biased region" description="Gly residues" evidence="7">
    <location>
        <begin position="605"/>
        <end position="620"/>
    </location>
</feature>
<dbReference type="KEGG" id="ehx:EMIHUDRAFT_210455"/>
<evidence type="ECO:0000313" key="12">
    <source>
        <dbReference type="Proteomes" id="UP000013827"/>
    </source>
</evidence>
<dbReference type="PROSITE" id="PS50082">
    <property type="entry name" value="WD_REPEATS_2"/>
    <property type="match status" value="2"/>
</dbReference>
<name>A0A0D3J022_EMIH1</name>
<feature type="domain" description="Nucleolar protein 10-like N-terminal" evidence="10">
    <location>
        <begin position="9"/>
        <end position="384"/>
    </location>
</feature>
<evidence type="ECO:0000256" key="7">
    <source>
        <dbReference type="SAM" id="MobiDB-lite"/>
    </source>
</evidence>
<evidence type="ECO:0000256" key="6">
    <source>
        <dbReference type="PROSITE-ProRule" id="PRU00221"/>
    </source>
</evidence>
<comment type="similarity">
    <text evidence="2">Belongs to the WD repeat NOL10/ENP2 family.</text>
</comment>
<protein>
    <recommendedName>
        <fullName evidence="13">NUC153 domain-containing protein</fullName>
    </recommendedName>
</protein>
<dbReference type="RefSeq" id="XP_005769286.1">
    <property type="nucleotide sequence ID" value="XM_005769229.1"/>
</dbReference>
<feature type="repeat" description="WD" evidence="6">
    <location>
        <begin position="180"/>
        <end position="221"/>
    </location>
</feature>
<accession>A0A0D3J022</accession>
<dbReference type="GO" id="GO:0030686">
    <property type="term" value="C:90S preribosome"/>
    <property type="evidence" value="ECO:0007669"/>
    <property type="project" value="TreeGrafter"/>
</dbReference>
<feature type="compositionally biased region" description="Gly residues" evidence="7">
    <location>
        <begin position="547"/>
        <end position="574"/>
    </location>
</feature>
<evidence type="ECO:0000256" key="4">
    <source>
        <dbReference type="ARBA" id="ARBA00022737"/>
    </source>
</evidence>
<dbReference type="Pfam" id="PF08159">
    <property type="entry name" value="NUC153"/>
    <property type="match status" value="1"/>
</dbReference>
<dbReference type="OMA" id="GYFMDVR"/>
<dbReference type="AlphaFoldDB" id="A0A0D3J022"/>
<evidence type="ECO:0000256" key="1">
    <source>
        <dbReference type="ARBA" id="ARBA00004604"/>
    </source>
</evidence>